<feature type="transmembrane region" description="Helical" evidence="1">
    <location>
        <begin position="55"/>
        <end position="76"/>
    </location>
</feature>
<keyword evidence="1" id="KW-1133">Transmembrane helix</keyword>
<protein>
    <recommendedName>
        <fullName evidence="4">Alpha/beta hydrolase</fullName>
    </recommendedName>
</protein>
<evidence type="ECO:0008006" key="4">
    <source>
        <dbReference type="Google" id="ProtNLM"/>
    </source>
</evidence>
<reference evidence="2 3" key="1">
    <citation type="submission" date="2016-11" db="EMBL/GenBank/DDBJ databases">
        <authorList>
            <person name="Jaros S."/>
            <person name="Januszkiewicz K."/>
            <person name="Wedrychowicz H."/>
        </authorList>
    </citation>
    <scope>NUCLEOTIDE SEQUENCE [LARGE SCALE GENOMIC DNA]</scope>
    <source>
        <strain evidence="2 3">DSM 10502</strain>
    </source>
</reference>
<keyword evidence="1" id="KW-0812">Transmembrane</keyword>
<dbReference type="SUPFAM" id="SSF53474">
    <property type="entry name" value="alpha/beta-Hydrolases"/>
    <property type="match status" value="1"/>
</dbReference>
<evidence type="ECO:0000313" key="3">
    <source>
        <dbReference type="Proteomes" id="UP000184404"/>
    </source>
</evidence>
<organism evidence="2 3">
    <name type="scientific">Schwartzia succinivorans DSM 10502</name>
    <dbReference type="NCBI Taxonomy" id="1123243"/>
    <lineage>
        <taxon>Bacteria</taxon>
        <taxon>Bacillati</taxon>
        <taxon>Bacillota</taxon>
        <taxon>Negativicutes</taxon>
        <taxon>Selenomonadales</taxon>
        <taxon>Selenomonadaceae</taxon>
        <taxon>Schwartzia</taxon>
    </lineage>
</organism>
<dbReference type="Gene3D" id="3.40.50.1820">
    <property type="entry name" value="alpha/beta hydrolase"/>
    <property type="match status" value="1"/>
</dbReference>
<keyword evidence="3" id="KW-1185">Reference proteome</keyword>
<gene>
    <name evidence="2" type="ORF">SAMN02745190_00578</name>
</gene>
<evidence type="ECO:0000313" key="2">
    <source>
        <dbReference type="EMBL" id="SHE53440.1"/>
    </source>
</evidence>
<proteinExistence type="predicted"/>
<dbReference type="EMBL" id="FQUG01000003">
    <property type="protein sequence ID" value="SHE53440.1"/>
    <property type="molecule type" value="Genomic_DNA"/>
</dbReference>
<dbReference type="AlphaFoldDB" id="A0A1M4UA44"/>
<keyword evidence="1" id="KW-0472">Membrane</keyword>
<dbReference type="RefSeq" id="WP_234988224.1">
    <property type="nucleotide sequence ID" value="NZ_FQUG01000003.1"/>
</dbReference>
<dbReference type="Proteomes" id="UP000184404">
    <property type="component" value="Unassembled WGS sequence"/>
</dbReference>
<sequence>MKKLVYVHGKNGNAAEAEHYKSFFPEYDVIGFDYKAETPWEAKEEFRGFFDSLDAGYTDIVIIANSIGAFFTMCALGDKRMEKAYFISPIVNMESLIADMMKWCSISEAELMEKGTIETSFGERLSWEYLSWVRSNPLSWVTPTAILYGSKDELQSVDTIRAFAENIGASVTVMENGEHWFHTDGQMEFLDRWIQKNFEGDSHEG</sequence>
<dbReference type="InterPro" id="IPR029058">
    <property type="entry name" value="AB_hydrolase_fold"/>
</dbReference>
<accession>A0A1M4UA44</accession>
<evidence type="ECO:0000256" key="1">
    <source>
        <dbReference type="SAM" id="Phobius"/>
    </source>
</evidence>
<dbReference type="STRING" id="1123243.SAMN02745190_00578"/>
<name>A0A1M4UA44_9FIRM</name>